<organism evidence="1 2">
    <name type="scientific">Bifidobacterium lemurum</name>
    <dbReference type="NCBI Taxonomy" id="1603886"/>
    <lineage>
        <taxon>Bacteria</taxon>
        <taxon>Bacillati</taxon>
        <taxon>Actinomycetota</taxon>
        <taxon>Actinomycetes</taxon>
        <taxon>Bifidobacteriales</taxon>
        <taxon>Bifidobacteriaceae</taxon>
        <taxon>Bifidobacterium</taxon>
    </lineage>
</organism>
<accession>A0A261FRU7</accession>
<evidence type="ECO:0000313" key="1">
    <source>
        <dbReference type="EMBL" id="OZG61808.1"/>
    </source>
</evidence>
<sequence length="56" mass="6179">MPHTTDREWTRVTPNSQHTLTWGNDVLELGFSVRPDAPVTLAALAGRGMVPPPPMR</sequence>
<dbReference type="Proteomes" id="UP000216352">
    <property type="component" value="Unassembled WGS sequence"/>
</dbReference>
<dbReference type="EMBL" id="MWWX01000008">
    <property type="protein sequence ID" value="OZG61808.1"/>
    <property type="molecule type" value="Genomic_DNA"/>
</dbReference>
<dbReference type="AlphaFoldDB" id="A0A261FRU7"/>
<dbReference type="STRING" id="1603886.GCA_001895165_00249"/>
<reference evidence="1 2" key="1">
    <citation type="journal article" date="2017" name="BMC Genomics">
        <title>Comparative genomic and phylogenomic analyses of the Bifidobacteriaceae family.</title>
        <authorList>
            <person name="Lugli G.A."/>
            <person name="Milani C."/>
            <person name="Turroni F."/>
            <person name="Duranti S."/>
            <person name="Mancabelli L."/>
            <person name="Mangifesta M."/>
            <person name="Ferrario C."/>
            <person name="Modesto M."/>
            <person name="Mattarelli P."/>
            <person name="Jiri K."/>
            <person name="van Sinderen D."/>
            <person name="Ventura M."/>
        </authorList>
    </citation>
    <scope>NUCLEOTIDE SEQUENCE [LARGE SCALE GENOMIC DNA]</scope>
    <source>
        <strain evidence="1 2">DSM 28807</strain>
    </source>
</reference>
<dbReference type="RefSeq" id="WP_235815975.1">
    <property type="nucleotide sequence ID" value="NZ_BDIS01000002.1"/>
</dbReference>
<gene>
    <name evidence="1" type="ORF">BLEM_1345</name>
</gene>
<comment type="caution">
    <text evidence="1">The sequence shown here is derived from an EMBL/GenBank/DDBJ whole genome shotgun (WGS) entry which is preliminary data.</text>
</comment>
<name>A0A261FRU7_9BIFI</name>
<proteinExistence type="predicted"/>
<protein>
    <submittedName>
        <fullName evidence="1">Uncharacterized protein</fullName>
    </submittedName>
</protein>
<evidence type="ECO:0000313" key="2">
    <source>
        <dbReference type="Proteomes" id="UP000216352"/>
    </source>
</evidence>
<keyword evidence="2" id="KW-1185">Reference proteome</keyword>